<proteinExistence type="predicted"/>
<protein>
    <submittedName>
        <fullName evidence="2">Uncharacterized protein</fullName>
    </submittedName>
</protein>
<evidence type="ECO:0000313" key="2">
    <source>
        <dbReference type="EMBL" id="CAK7275387.1"/>
    </source>
</evidence>
<feature type="region of interest" description="Disordered" evidence="1">
    <location>
        <begin position="212"/>
        <end position="238"/>
    </location>
</feature>
<accession>A0ABP0E8H3</accession>
<name>A0ABP0E8H3_9PEZI</name>
<dbReference type="Proteomes" id="UP001642502">
    <property type="component" value="Unassembled WGS sequence"/>
</dbReference>
<feature type="region of interest" description="Disordered" evidence="1">
    <location>
        <begin position="106"/>
        <end position="130"/>
    </location>
</feature>
<keyword evidence="3" id="KW-1185">Reference proteome</keyword>
<gene>
    <name evidence="2" type="ORF">SEPCBS119000_006667</name>
</gene>
<evidence type="ECO:0000313" key="3">
    <source>
        <dbReference type="Proteomes" id="UP001642502"/>
    </source>
</evidence>
<sequence length="344" mass="38740">MIPSTSEEWRRAIVELKRLHLNRRHRACFNRCNEILDGVRSKSDIEPVYLIHLHFYAATAMEMSARSLSTHSTYRAGLFRLALEHYDLASSLIRDAECSATCRSRPSPSLPSLSSPQSPESASSRTWTSNTGWSTPTLSVCSSEDLNARLAQSRSPSQSSLSSFPKSVRKKVAFELPKEELAWPEPCIRPDSPTLGFDDEYFVIGLSHQDLPEIPSRPKSPLANPLQGRSDDEKASSLALSNIDSRAEPDDACRFLQPESPADRYCAHLSDLKYRIAQHKAQLGTMDTVNDRDLNRCPTPIGDEKQALERKARIERLRKGGWQRKRFDPSRYEALRNAALAELC</sequence>
<reference evidence="2 3" key="1">
    <citation type="submission" date="2024-01" db="EMBL/GenBank/DDBJ databases">
        <authorList>
            <person name="Allen C."/>
            <person name="Tagirdzhanova G."/>
        </authorList>
    </citation>
    <scope>NUCLEOTIDE SEQUENCE [LARGE SCALE GENOMIC DNA]</scope>
    <source>
        <strain evidence="2 3">CBS 119000</strain>
    </source>
</reference>
<dbReference type="EMBL" id="CAWUON010000209">
    <property type="protein sequence ID" value="CAK7275387.1"/>
    <property type="molecule type" value="Genomic_DNA"/>
</dbReference>
<organism evidence="2 3">
    <name type="scientific">Sporothrix epigloea</name>
    <dbReference type="NCBI Taxonomy" id="1892477"/>
    <lineage>
        <taxon>Eukaryota</taxon>
        <taxon>Fungi</taxon>
        <taxon>Dikarya</taxon>
        <taxon>Ascomycota</taxon>
        <taxon>Pezizomycotina</taxon>
        <taxon>Sordariomycetes</taxon>
        <taxon>Sordariomycetidae</taxon>
        <taxon>Ophiostomatales</taxon>
        <taxon>Ophiostomataceae</taxon>
        <taxon>Sporothrix</taxon>
    </lineage>
</organism>
<comment type="caution">
    <text evidence="2">The sequence shown here is derived from an EMBL/GenBank/DDBJ whole genome shotgun (WGS) entry which is preliminary data.</text>
</comment>
<feature type="compositionally biased region" description="Low complexity" evidence="1">
    <location>
        <begin position="106"/>
        <end position="125"/>
    </location>
</feature>
<evidence type="ECO:0000256" key="1">
    <source>
        <dbReference type="SAM" id="MobiDB-lite"/>
    </source>
</evidence>